<feature type="compositionally biased region" description="Low complexity" evidence="1">
    <location>
        <begin position="86"/>
        <end position="95"/>
    </location>
</feature>
<feature type="non-terminal residue" evidence="2">
    <location>
        <position position="1"/>
    </location>
</feature>
<name>A0AAV5VZR9_9BILA</name>
<gene>
    <name evidence="2" type="ORF">PFISCL1PPCAC_15539</name>
</gene>
<evidence type="ECO:0000256" key="1">
    <source>
        <dbReference type="SAM" id="MobiDB-lite"/>
    </source>
</evidence>
<feature type="compositionally biased region" description="Basic and acidic residues" evidence="1">
    <location>
        <begin position="50"/>
        <end position="64"/>
    </location>
</feature>
<protein>
    <submittedName>
        <fullName evidence="2">Uncharacterized protein</fullName>
    </submittedName>
</protein>
<reference evidence="2" key="1">
    <citation type="submission" date="2023-10" db="EMBL/GenBank/DDBJ databases">
        <title>Genome assembly of Pristionchus species.</title>
        <authorList>
            <person name="Yoshida K."/>
            <person name="Sommer R.J."/>
        </authorList>
    </citation>
    <scope>NUCLEOTIDE SEQUENCE</scope>
    <source>
        <strain evidence="2">RS5133</strain>
    </source>
</reference>
<comment type="caution">
    <text evidence="2">The sequence shown here is derived from an EMBL/GenBank/DDBJ whole genome shotgun (WGS) entry which is preliminary data.</text>
</comment>
<feature type="compositionally biased region" description="Basic and acidic residues" evidence="1">
    <location>
        <begin position="1"/>
        <end position="27"/>
    </location>
</feature>
<dbReference type="Proteomes" id="UP001432322">
    <property type="component" value="Unassembled WGS sequence"/>
</dbReference>
<keyword evidence="3" id="KW-1185">Reference proteome</keyword>
<feature type="region of interest" description="Disordered" evidence="1">
    <location>
        <begin position="49"/>
        <end position="95"/>
    </location>
</feature>
<evidence type="ECO:0000313" key="2">
    <source>
        <dbReference type="EMBL" id="GMT24242.1"/>
    </source>
</evidence>
<feature type="region of interest" description="Disordered" evidence="1">
    <location>
        <begin position="1"/>
        <end position="34"/>
    </location>
</feature>
<dbReference type="AlphaFoldDB" id="A0AAV5VZR9"/>
<feature type="compositionally biased region" description="Polar residues" evidence="1">
    <location>
        <begin position="68"/>
        <end position="78"/>
    </location>
</feature>
<sequence>SKDNKCNNEACPRDRNERRGRGTRSEETPSIPELKTHFVVYLDEGANGVEHGKDAPISAREPRHIPSATRTLGNTPHSAQRKEDGSISSLSRQSLNSSLSLTQSCARIYFIFDEFGGICFISDFQSSTYPSPLTART</sequence>
<proteinExistence type="predicted"/>
<accession>A0AAV5VZR9</accession>
<evidence type="ECO:0000313" key="3">
    <source>
        <dbReference type="Proteomes" id="UP001432322"/>
    </source>
</evidence>
<dbReference type="EMBL" id="BTSY01000004">
    <property type="protein sequence ID" value="GMT24242.1"/>
    <property type="molecule type" value="Genomic_DNA"/>
</dbReference>
<organism evidence="2 3">
    <name type="scientific">Pristionchus fissidentatus</name>
    <dbReference type="NCBI Taxonomy" id="1538716"/>
    <lineage>
        <taxon>Eukaryota</taxon>
        <taxon>Metazoa</taxon>
        <taxon>Ecdysozoa</taxon>
        <taxon>Nematoda</taxon>
        <taxon>Chromadorea</taxon>
        <taxon>Rhabditida</taxon>
        <taxon>Rhabditina</taxon>
        <taxon>Diplogasteromorpha</taxon>
        <taxon>Diplogasteroidea</taxon>
        <taxon>Neodiplogasteridae</taxon>
        <taxon>Pristionchus</taxon>
    </lineage>
</organism>